<keyword evidence="7" id="KW-1185">Reference proteome</keyword>
<name>A0ABW5TUX1_9SPHI</name>
<dbReference type="InterPro" id="IPR017853">
    <property type="entry name" value="GH"/>
</dbReference>
<keyword evidence="4" id="KW-0732">Signal</keyword>
<gene>
    <name evidence="6" type="ORF">ACFSSE_15315</name>
</gene>
<proteinExistence type="predicted"/>
<evidence type="ECO:0000256" key="2">
    <source>
        <dbReference type="ARBA" id="ARBA00023277"/>
    </source>
</evidence>
<accession>A0ABW5TUX1</accession>
<dbReference type="SUPFAM" id="SSF51445">
    <property type="entry name" value="(Trans)glycosidases"/>
    <property type="match status" value="1"/>
</dbReference>
<protein>
    <submittedName>
        <fullName evidence="6">Endo-1,4-beta-xylanase</fullName>
    </submittedName>
</protein>
<sequence length="579" mass="62046">MMKINRKINRGIMACVMISSLLSACTEFETNDIVVDKPQSIIDQEVLDGYVKLKTAVDNASQPNFKLGVELTINDIINNGVFYRLMQTHFDQAALSINHMDFVGTDGVVALGNLPLALDTNKAVGMGAYAGNLVWHEKQQAAYLNSLIADIPVPGQILNDVVADFNTDALGKVYPTTSAAIRATVVADPDGRSGNALRILRNTGGNNYPQILVTLPVGRTLGQYSSVSIDFKGAGCCGLFGGGMQLGISTQLGTPANIKGYGGPSSFGVADNVWGRGTINLSLSNLNLTTAEKALTTFYVTIGSNTGAPDYLLDNLTLKGVILAPPIVKTPEEKRTIITAELRKWIKAVGEAGKDKVQSWGVVYQPMDETTPANLRSGVSINPKPANVFYWQDYLGKDYAAVAIGMLKQYANPTDKIFFTETNLVDNPAKIQGLKDFITYTAGKGGQVDGIATELALNIDADKGKIEAMLQSLATSGKLIKIRALDIGTGGTTPNATPALYQQQAEMYKWFVKAYFTKIPAAQRAGITFKSAIDRASGDSWRGNEPVGLWTNVKSGSTVNVGIQRKPAYLGVLEALQGK</sequence>
<dbReference type="EMBL" id="JBHULV010000051">
    <property type="protein sequence ID" value="MFD2733077.1"/>
    <property type="molecule type" value="Genomic_DNA"/>
</dbReference>
<evidence type="ECO:0000256" key="4">
    <source>
        <dbReference type="SAM" id="SignalP"/>
    </source>
</evidence>
<evidence type="ECO:0000313" key="6">
    <source>
        <dbReference type="EMBL" id="MFD2733077.1"/>
    </source>
</evidence>
<dbReference type="InterPro" id="IPR001000">
    <property type="entry name" value="GH10_dom"/>
</dbReference>
<feature type="signal peptide" evidence="4">
    <location>
        <begin position="1"/>
        <end position="24"/>
    </location>
</feature>
<dbReference type="Proteomes" id="UP001597546">
    <property type="component" value="Unassembled WGS sequence"/>
</dbReference>
<dbReference type="SMART" id="SM00633">
    <property type="entry name" value="Glyco_10"/>
    <property type="match status" value="1"/>
</dbReference>
<evidence type="ECO:0000259" key="5">
    <source>
        <dbReference type="SMART" id="SM00633"/>
    </source>
</evidence>
<evidence type="ECO:0000313" key="7">
    <source>
        <dbReference type="Proteomes" id="UP001597546"/>
    </source>
</evidence>
<keyword evidence="2" id="KW-0119">Carbohydrate metabolism</keyword>
<evidence type="ECO:0000256" key="1">
    <source>
        <dbReference type="ARBA" id="ARBA00022801"/>
    </source>
</evidence>
<dbReference type="Pfam" id="PF00331">
    <property type="entry name" value="Glyco_hydro_10"/>
    <property type="match status" value="1"/>
</dbReference>
<evidence type="ECO:0000256" key="3">
    <source>
        <dbReference type="ARBA" id="ARBA00023326"/>
    </source>
</evidence>
<keyword evidence="3" id="KW-0624">Polysaccharide degradation</keyword>
<dbReference type="Gene3D" id="3.20.20.80">
    <property type="entry name" value="Glycosidases"/>
    <property type="match status" value="1"/>
</dbReference>
<dbReference type="PROSITE" id="PS51257">
    <property type="entry name" value="PROKAR_LIPOPROTEIN"/>
    <property type="match status" value="1"/>
</dbReference>
<comment type="caution">
    <text evidence="6">The sequence shown here is derived from an EMBL/GenBank/DDBJ whole genome shotgun (WGS) entry which is preliminary data.</text>
</comment>
<reference evidence="7" key="1">
    <citation type="journal article" date="2019" name="Int. J. Syst. Evol. Microbiol.">
        <title>The Global Catalogue of Microorganisms (GCM) 10K type strain sequencing project: providing services to taxonomists for standard genome sequencing and annotation.</title>
        <authorList>
            <consortium name="The Broad Institute Genomics Platform"/>
            <consortium name="The Broad Institute Genome Sequencing Center for Infectious Disease"/>
            <person name="Wu L."/>
            <person name="Ma J."/>
        </authorList>
    </citation>
    <scope>NUCLEOTIDE SEQUENCE [LARGE SCALE GENOMIC DNA]</scope>
    <source>
        <strain evidence="7">KCTC 42456</strain>
    </source>
</reference>
<feature type="domain" description="GH10" evidence="5">
    <location>
        <begin position="309"/>
        <end position="576"/>
    </location>
</feature>
<keyword evidence="1" id="KW-0378">Hydrolase</keyword>
<organism evidence="6 7">
    <name type="scientific">Pedobacter alpinus</name>
    <dbReference type="NCBI Taxonomy" id="1590643"/>
    <lineage>
        <taxon>Bacteria</taxon>
        <taxon>Pseudomonadati</taxon>
        <taxon>Bacteroidota</taxon>
        <taxon>Sphingobacteriia</taxon>
        <taxon>Sphingobacteriales</taxon>
        <taxon>Sphingobacteriaceae</taxon>
        <taxon>Pedobacter</taxon>
    </lineage>
</organism>
<feature type="chain" id="PRO_5046440989" evidence="4">
    <location>
        <begin position="25"/>
        <end position="579"/>
    </location>
</feature>
<dbReference type="RefSeq" id="WP_379041539.1">
    <property type="nucleotide sequence ID" value="NZ_JBHSKW010000016.1"/>
</dbReference>